<protein>
    <submittedName>
        <fullName evidence="5">EAL domain-containing protein</fullName>
    </submittedName>
</protein>
<dbReference type="Gene3D" id="3.20.20.450">
    <property type="entry name" value="EAL domain"/>
    <property type="match status" value="1"/>
</dbReference>
<dbReference type="InterPro" id="IPR052155">
    <property type="entry name" value="Biofilm_reg_signaling"/>
</dbReference>
<dbReference type="InterPro" id="IPR035965">
    <property type="entry name" value="PAS-like_dom_sf"/>
</dbReference>
<sequence length="817" mass="91762">MATIDGQRKMESGRVSDLLSAAERAAVGVCILEQHPDGRVAIVHADPEVENLLGTEPGCLLQAAGIEASVRPEDRARAGLRQEPAQRGPMPIKREFWIDHPARGPCWFEFFAVPEYLSNGVTRWQGFLADMTKRKQAEGQIGLIDKALDRLAERVSICDGDGRFVYANEAWRKALGYSREELLNLSAADVLPDLAGRSWAGHFRELREKTSLQWQTLHRTKDGRRLPVVVDSRYLEHEGSGYILAVVREARRLKRTDTALVRREREFRSLAENSPDSIMRYDRDCRIVYLNPSLENTLLFAASDMIGRTPTELHPADQRFEAYEGKLRGVIATGQADEIELLLQDTHKGPRLLHIRLVAERDPDGECTGVLAVGRDITEVDEYRRRIQRLAFFDPLTDLPNRALLNDRMRQCLSDAARRGSQFGLMLLDLDRFKEVNDTLGHSAGDRLLCEAARRLNACVRGYDTVARLGGDEFSILLPVVRDRGDLCTIAGRILEAFGEAFTIEGKELFVSVSIGIVLHAEGQCDADRLYKQADLAMYHAKRLGRNNFQFYAEELAVRVSDRAAMEEALRKALGNGELELYYQPQVALPAGRIVGAEALLRWRHPQEGLVTPDRFIPIAEETGFIRDLGYWVLATACRRAAHWHRTFGSPFKVAVNLSARQFTRNDLPGELQRIVQDTGCRPEWLELEITENLLLGNDAAVGAALEELHDMGFAISIDDFGTGYSALSYLNRFPLDQIKIDRSFIQGFPADREKVELVRAIISIALALRLEVIAEGVETSHQAEYLHAQGCRLAQGHLFGRPVPQERFDLLLAGKD</sequence>
<dbReference type="PANTHER" id="PTHR44757">
    <property type="entry name" value="DIGUANYLATE CYCLASE DGCP"/>
    <property type="match status" value="1"/>
</dbReference>
<dbReference type="SUPFAM" id="SSF55785">
    <property type="entry name" value="PYP-like sensor domain (PAS domain)"/>
    <property type="match status" value="3"/>
</dbReference>
<dbReference type="Pfam" id="PF13426">
    <property type="entry name" value="PAS_9"/>
    <property type="match status" value="1"/>
</dbReference>
<dbReference type="SMART" id="SM00086">
    <property type="entry name" value="PAC"/>
    <property type="match status" value="2"/>
</dbReference>
<dbReference type="NCBIfam" id="TIGR00254">
    <property type="entry name" value="GGDEF"/>
    <property type="match status" value="1"/>
</dbReference>
<dbReference type="InterPro" id="IPR001633">
    <property type="entry name" value="EAL_dom"/>
</dbReference>
<feature type="domain" description="PAS" evidence="1">
    <location>
        <begin position="140"/>
        <end position="184"/>
    </location>
</feature>
<evidence type="ECO:0000259" key="4">
    <source>
        <dbReference type="PROSITE" id="PS50887"/>
    </source>
</evidence>
<dbReference type="InterPro" id="IPR035919">
    <property type="entry name" value="EAL_sf"/>
</dbReference>
<proteinExistence type="predicted"/>
<dbReference type="PROSITE" id="PS50112">
    <property type="entry name" value="PAS"/>
    <property type="match status" value="2"/>
</dbReference>
<gene>
    <name evidence="5" type="ORF">N4J17_10305</name>
</gene>
<evidence type="ECO:0000259" key="2">
    <source>
        <dbReference type="PROSITE" id="PS50113"/>
    </source>
</evidence>
<dbReference type="Pfam" id="PF00563">
    <property type="entry name" value="EAL"/>
    <property type="match status" value="1"/>
</dbReference>
<dbReference type="InterPro" id="IPR029787">
    <property type="entry name" value="Nucleotide_cyclase"/>
</dbReference>
<dbReference type="CDD" id="cd00130">
    <property type="entry name" value="PAS"/>
    <property type="match status" value="2"/>
</dbReference>
<dbReference type="PROSITE" id="PS50883">
    <property type="entry name" value="EAL"/>
    <property type="match status" value="1"/>
</dbReference>
<dbReference type="InterPro" id="IPR013656">
    <property type="entry name" value="PAS_4"/>
</dbReference>
<feature type="domain" description="PAS" evidence="1">
    <location>
        <begin position="263"/>
        <end position="318"/>
    </location>
</feature>
<dbReference type="InterPro" id="IPR043128">
    <property type="entry name" value="Rev_trsase/Diguanyl_cyclase"/>
</dbReference>
<dbReference type="Proteomes" id="UP001359308">
    <property type="component" value="Chromosome"/>
</dbReference>
<name>A0ABZ2F3L4_METCP</name>
<feature type="domain" description="GGDEF" evidence="4">
    <location>
        <begin position="421"/>
        <end position="554"/>
    </location>
</feature>
<organism evidence="5 6">
    <name type="scientific">Methylococcus capsulatus</name>
    <dbReference type="NCBI Taxonomy" id="414"/>
    <lineage>
        <taxon>Bacteria</taxon>
        <taxon>Pseudomonadati</taxon>
        <taxon>Pseudomonadota</taxon>
        <taxon>Gammaproteobacteria</taxon>
        <taxon>Methylococcales</taxon>
        <taxon>Methylococcaceae</taxon>
        <taxon>Methylococcus</taxon>
    </lineage>
</organism>
<dbReference type="Gene3D" id="3.30.450.20">
    <property type="entry name" value="PAS domain"/>
    <property type="match status" value="3"/>
</dbReference>
<evidence type="ECO:0000259" key="3">
    <source>
        <dbReference type="PROSITE" id="PS50883"/>
    </source>
</evidence>
<dbReference type="PROSITE" id="PS50113">
    <property type="entry name" value="PAC"/>
    <property type="match status" value="1"/>
</dbReference>
<dbReference type="CDD" id="cd01948">
    <property type="entry name" value="EAL"/>
    <property type="match status" value="1"/>
</dbReference>
<dbReference type="PROSITE" id="PS50887">
    <property type="entry name" value="GGDEF"/>
    <property type="match status" value="1"/>
</dbReference>
<accession>A0ABZ2F3L4</accession>
<dbReference type="InterPro" id="IPR001610">
    <property type="entry name" value="PAC"/>
</dbReference>
<dbReference type="InterPro" id="IPR000160">
    <property type="entry name" value="GGDEF_dom"/>
</dbReference>
<dbReference type="Pfam" id="PF08448">
    <property type="entry name" value="PAS_4"/>
    <property type="match status" value="1"/>
</dbReference>
<dbReference type="NCBIfam" id="TIGR00229">
    <property type="entry name" value="sensory_box"/>
    <property type="match status" value="2"/>
</dbReference>
<feature type="domain" description="PAC" evidence="2">
    <location>
        <begin position="337"/>
        <end position="389"/>
    </location>
</feature>
<keyword evidence="6" id="KW-1185">Reference proteome</keyword>
<dbReference type="RefSeq" id="WP_232470526.1">
    <property type="nucleotide sequence ID" value="NZ_CP104311.1"/>
</dbReference>
<evidence type="ECO:0000313" key="6">
    <source>
        <dbReference type="Proteomes" id="UP001359308"/>
    </source>
</evidence>
<evidence type="ECO:0000313" key="5">
    <source>
        <dbReference type="EMBL" id="WWF00872.1"/>
    </source>
</evidence>
<dbReference type="InterPro" id="IPR000700">
    <property type="entry name" value="PAS-assoc_C"/>
</dbReference>
<dbReference type="SMART" id="SM00052">
    <property type="entry name" value="EAL"/>
    <property type="match status" value="1"/>
</dbReference>
<dbReference type="SUPFAM" id="SSF55073">
    <property type="entry name" value="Nucleotide cyclase"/>
    <property type="match status" value="1"/>
</dbReference>
<evidence type="ECO:0000259" key="1">
    <source>
        <dbReference type="PROSITE" id="PS50112"/>
    </source>
</evidence>
<dbReference type="SMART" id="SM00267">
    <property type="entry name" value="GGDEF"/>
    <property type="match status" value="1"/>
</dbReference>
<dbReference type="EMBL" id="CP104311">
    <property type="protein sequence ID" value="WWF00872.1"/>
    <property type="molecule type" value="Genomic_DNA"/>
</dbReference>
<dbReference type="SUPFAM" id="SSF141868">
    <property type="entry name" value="EAL domain-like"/>
    <property type="match status" value="1"/>
</dbReference>
<dbReference type="CDD" id="cd01949">
    <property type="entry name" value="GGDEF"/>
    <property type="match status" value="1"/>
</dbReference>
<dbReference type="Gene3D" id="3.30.70.270">
    <property type="match status" value="1"/>
</dbReference>
<dbReference type="SMART" id="SM00091">
    <property type="entry name" value="PAS"/>
    <property type="match status" value="3"/>
</dbReference>
<reference evidence="5 6" key="1">
    <citation type="submission" date="2022-09" db="EMBL/GenBank/DDBJ databases">
        <authorList>
            <person name="Giprobiosintez L."/>
        </authorList>
    </citation>
    <scope>NUCLEOTIDE SEQUENCE [LARGE SCALE GENOMIC DNA]</scope>
    <source>
        <strain evidence="6">VKPM-B-12549 (GBS-15)</strain>
    </source>
</reference>
<dbReference type="InterPro" id="IPR000014">
    <property type="entry name" value="PAS"/>
</dbReference>
<dbReference type="Pfam" id="PF00990">
    <property type="entry name" value="GGDEF"/>
    <property type="match status" value="1"/>
</dbReference>
<dbReference type="PANTHER" id="PTHR44757:SF2">
    <property type="entry name" value="BIOFILM ARCHITECTURE MAINTENANCE PROTEIN MBAA"/>
    <property type="match status" value="1"/>
</dbReference>
<feature type="domain" description="EAL" evidence="3">
    <location>
        <begin position="563"/>
        <end position="817"/>
    </location>
</feature>